<dbReference type="AlphaFoldDB" id="B3EMP1"/>
<evidence type="ECO:0000313" key="3">
    <source>
        <dbReference type="EMBL" id="ACE03519.1"/>
    </source>
</evidence>
<dbReference type="InterPro" id="IPR010982">
    <property type="entry name" value="Lambda_DNA-bd_dom_sf"/>
</dbReference>
<dbReference type="SUPFAM" id="SSF47413">
    <property type="entry name" value="lambda repressor-like DNA-binding domains"/>
    <property type="match status" value="1"/>
</dbReference>
<dbReference type="Pfam" id="PF01381">
    <property type="entry name" value="HTH_3"/>
    <property type="match status" value="1"/>
</dbReference>
<dbReference type="HOGENOM" id="CLU_2449243_0_0_10"/>
<dbReference type="CDD" id="cd00093">
    <property type="entry name" value="HTH_XRE"/>
    <property type="match status" value="1"/>
</dbReference>
<name>B3EMP1_CHLPB</name>
<dbReference type="Gene3D" id="1.10.260.40">
    <property type="entry name" value="lambda repressor-like DNA-binding domains"/>
    <property type="match status" value="1"/>
</dbReference>
<keyword evidence="1" id="KW-0238">DNA-binding</keyword>
<organism evidence="3">
    <name type="scientific">Chlorobium phaeobacteroides (strain BS1)</name>
    <dbReference type="NCBI Taxonomy" id="331678"/>
    <lineage>
        <taxon>Bacteria</taxon>
        <taxon>Pseudomonadati</taxon>
        <taxon>Chlorobiota</taxon>
        <taxon>Chlorobiia</taxon>
        <taxon>Chlorobiales</taxon>
        <taxon>Chlorobiaceae</taxon>
        <taxon>Chlorobium/Pelodictyon group</taxon>
        <taxon>Chlorobium</taxon>
    </lineage>
</organism>
<reference evidence="3" key="1">
    <citation type="submission" date="2008-06" db="EMBL/GenBank/DDBJ databases">
        <title>Complete sequence of Chlorobium phaeobacteroides BS1.</title>
        <authorList>
            <consortium name="US DOE Joint Genome Institute"/>
            <person name="Lucas S."/>
            <person name="Copeland A."/>
            <person name="Lapidus A."/>
            <person name="Glavina del Rio T."/>
            <person name="Dalin E."/>
            <person name="Tice H."/>
            <person name="Bruce D."/>
            <person name="Goodwin L."/>
            <person name="Pitluck S."/>
            <person name="Schmutz J."/>
            <person name="Larimer F."/>
            <person name="Land M."/>
            <person name="Hauser L."/>
            <person name="Kyrpides N."/>
            <person name="Ovchinnikova G."/>
            <person name="Li T."/>
            <person name="Liu Z."/>
            <person name="Zhao F."/>
            <person name="Overmann J."/>
            <person name="Bryant D.A."/>
            <person name="Richardson P."/>
        </authorList>
    </citation>
    <scope>NUCLEOTIDE SEQUENCE [LARGE SCALE GENOMIC DNA]</scope>
    <source>
        <strain evidence="3">BS1</strain>
    </source>
</reference>
<dbReference type="PANTHER" id="PTHR46558">
    <property type="entry name" value="TRACRIPTIONAL REGULATORY PROTEIN-RELATED-RELATED"/>
    <property type="match status" value="1"/>
</dbReference>
<dbReference type="InterPro" id="IPR001387">
    <property type="entry name" value="Cro/C1-type_HTH"/>
</dbReference>
<protein>
    <submittedName>
        <fullName evidence="3">Transcriptional regulator, XRE family</fullName>
    </submittedName>
</protein>
<dbReference type="PANTHER" id="PTHR46558:SF3">
    <property type="entry name" value="TRANSCRIPTIONAL REGULATOR"/>
    <property type="match status" value="1"/>
</dbReference>
<dbReference type="PROSITE" id="PS50943">
    <property type="entry name" value="HTH_CROC1"/>
    <property type="match status" value="1"/>
</dbReference>
<dbReference type="KEGG" id="cpb:Cphamn1_0557"/>
<evidence type="ECO:0000259" key="2">
    <source>
        <dbReference type="PROSITE" id="PS50943"/>
    </source>
</evidence>
<dbReference type="GO" id="GO:0003677">
    <property type="term" value="F:DNA binding"/>
    <property type="evidence" value="ECO:0007669"/>
    <property type="project" value="UniProtKB-KW"/>
</dbReference>
<proteinExistence type="predicted"/>
<feature type="domain" description="HTH cro/C1-type" evidence="2">
    <location>
        <begin position="22"/>
        <end position="76"/>
    </location>
</feature>
<gene>
    <name evidence="3" type="ordered locus">Cphamn1_0557</name>
</gene>
<dbReference type="EMBL" id="CP001101">
    <property type="protein sequence ID" value="ACE03519.1"/>
    <property type="molecule type" value="Genomic_DNA"/>
</dbReference>
<dbReference type="SMART" id="SM00530">
    <property type="entry name" value="HTH_XRE"/>
    <property type="match status" value="1"/>
</dbReference>
<evidence type="ECO:0000256" key="1">
    <source>
        <dbReference type="ARBA" id="ARBA00023125"/>
    </source>
</evidence>
<sequence length="89" mass="10290">MILIESTSFWKEMERNRIGNLLSGARLKAGLTQTELAKRLGVRQNMISDYENGRRTYSDEMAGRLSKVLKVKEERLKYGRKHQGTDNSE</sequence>
<accession>B3EMP1</accession>